<keyword evidence="6 7" id="KW-0408">Iron</keyword>
<dbReference type="InterPro" id="IPR002403">
    <property type="entry name" value="Cyt_P450_E_grp-IV"/>
</dbReference>
<comment type="similarity">
    <text evidence="3">Belongs to the cytochrome P450 family.</text>
</comment>
<dbReference type="CDD" id="cd11042">
    <property type="entry name" value="CYP51-like"/>
    <property type="match status" value="1"/>
</dbReference>
<evidence type="ECO:0000256" key="1">
    <source>
        <dbReference type="ARBA" id="ARBA00001971"/>
    </source>
</evidence>
<dbReference type="GO" id="GO:0004497">
    <property type="term" value="F:monooxygenase activity"/>
    <property type="evidence" value="ECO:0007669"/>
    <property type="project" value="InterPro"/>
</dbReference>
<dbReference type="GO" id="GO:0006654">
    <property type="term" value="P:phosphatidic acid biosynthetic process"/>
    <property type="evidence" value="ECO:0007669"/>
    <property type="project" value="TreeGrafter"/>
</dbReference>
<evidence type="ECO:0000256" key="7">
    <source>
        <dbReference type="PIRSR" id="PIRSR602403-1"/>
    </source>
</evidence>
<dbReference type="GO" id="GO:0004806">
    <property type="term" value="F:triacylglycerol lipase activity"/>
    <property type="evidence" value="ECO:0007669"/>
    <property type="project" value="TreeGrafter"/>
</dbReference>
<dbReference type="SUPFAM" id="SSF48264">
    <property type="entry name" value="Cytochrome P450"/>
    <property type="match status" value="1"/>
</dbReference>
<dbReference type="Pfam" id="PF00067">
    <property type="entry name" value="p450"/>
    <property type="match status" value="1"/>
</dbReference>
<dbReference type="GO" id="GO:0020037">
    <property type="term" value="F:heme binding"/>
    <property type="evidence" value="ECO:0007669"/>
    <property type="project" value="InterPro"/>
</dbReference>
<dbReference type="PANTHER" id="PTHR44169">
    <property type="entry name" value="NADPH-DEPENDENT 1-ACYLDIHYDROXYACETONE PHOSPHATE REDUCTASE"/>
    <property type="match status" value="1"/>
</dbReference>
<dbReference type="Pfam" id="PF00106">
    <property type="entry name" value="adh_short"/>
    <property type="match status" value="1"/>
</dbReference>
<dbReference type="InterPro" id="IPR001128">
    <property type="entry name" value="Cyt_P450"/>
</dbReference>
<accession>A0A8H4IKY0</accession>
<feature type="transmembrane region" description="Helical" evidence="8">
    <location>
        <begin position="401"/>
        <end position="421"/>
    </location>
</feature>
<dbReference type="EMBL" id="WWBZ02000073">
    <property type="protein sequence ID" value="KAF4302287.1"/>
    <property type="molecule type" value="Genomic_DNA"/>
</dbReference>
<keyword evidence="10" id="KW-1185">Reference proteome</keyword>
<protein>
    <submittedName>
        <fullName evidence="9">Cytochrome P450</fullName>
    </submittedName>
</protein>
<evidence type="ECO:0000256" key="8">
    <source>
        <dbReference type="SAM" id="Phobius"/>
    </source>
</evidence>
<dbReference type="GO" id="GO:0005783">
    <property type="term" value="C:endoplasmic reticulum"/>
    <property type="evidence" value="ECO:0007669"/>
    <property type="project" value="TreeGrafter"/>
</dbReference>
<name>A0A8H4IKY0_9PEZI</name>
<dbReference type="InterPro" id="IPR002347">
    <property type="entry name" value="SDR_fam"/>
</dbReference>
<dbReference type="PANTHER" id="PTHR44169:SF6">
    <property type="entry name" value="NADPH-DEPENDENT 1-ACYLDIHYDROXYACETONE PHOSPHATE REDUCTASE"/>
    <property type="match status" value="1"/>
</dbReference>
<proteinExistence type="inferred from homology"/>
<comment type="cofactor">
    <cofactor evidence="1 7">
        <name>heme</name>
        <dbReference type="ChEBI" id="CHEBI:30413"/>
    </cofactor>
</comment>
<evidence type="ECO:0000256" key="2">
    <source>
        <dbReference type="ARBA" id="ARBA00006484"/>
    </source>
</evidence>
<evidence type="ECO:0000313" key="10">
    <source>
        <dbReference type="Proteomes" id="UP000572817"/>
    </source>
</evidence>
<dbReference type="InterPro" id="IPR036396">
    <property type="entry name" value="Cyt_P450_sf"/>
</dbReference>
<keyword evidence="8" id="KW-1133">Transmembrane helix</keyword>
<feature type="binding site" description="axial binding residue" evidence="7">
    <location>
        <position position="846"/>
    </location>
    <ligand>
        <name>heme</name>
        <dbReference type="ChEBI" id="CHEBI:30413"/>
    </ligand>
    <ligandPart>
        <name>Fe</name>
        <dbReference type="ChEBI" id="CHEBI:18248"/>
    </ligandPart>
</feature>
<sequence>MSSPKTVFITGCSAGGIGSGLVKEFQSRGCHVFATARNPAKMQHLKELPNVTLLSLDVCSQASIEAAVAAVSAQTGGTLDYLINNAGALYVTPILDGDIQKAKSMFDVNLWGVAAVTQAFTPLFVASKGCVEKQHLLLTAPLPGLYAASKAALRTLSETLRIELQPFGVRVITVTAGAVKSHVFDNGPAYQLPEGSIYTHCEKEIAARAAGADVDKMQSKLDDFCRGLVGDILGGATGEIHRGKMSSTVKFLSSWLPTFLFDWLTVQDSGLDKITTCVCADVSGDNLLIRYDLETRQSRWTLNMTDVTQSAYGGFKHVENEVLRFGKVNLEKFDPYRFLNMRKEPGKENLSQFVSPTPNYLGFGCGPHGKLAYRQREDMRNPVLDLSVVALNMYLLKTGTIATAFAYLVLAAVISILINALNQVLFPKRNQPPVVFHWVPWLGSAIEYGMDPFKFYSRNRQKASALIFFLRYSQLRKIICLGRRGNDFVFNSKLEDVSAEEVYNPLTLPMYGKGVAYDCTNAVFLEQKRFCRDALTGPALHGYVELICREVEDYVGRSFSPKGISDSFEVLHTMADIMLLTAARTMQGEEIRRNLDAGFARLYHDLDEAFIPINFVFPWLPLPRNRRRDHARNKIVEIFKGIIEARRAGKVQRGSSEDIVWTLMDSKYKDGSPVPDEQIAGIMIALLMAGHHNTATISSWVIIHLTHRPSIAEELYQEQLNILGSPPQSLTIQLIQRLSLHGRVIDETVRMHSPLHSVMRKVKSPLTIAAPDGGVYSIPTGHTLLASPIWAAKEADFCDNPKCWDPHRWDGGELIFKTSVAETQETYSPNAPSSLFLPFGAGRHRCPGEKFARLQLVTVLAILIRDFKFGKVDKEDVLPETDYSS</sequence>
<dbReference type="Proteomes" id="UP000572817">
    <property type="component" value="Unassembled WGS sequence"/>
</dbReference>
<evidence type="ECO:0000256" key="5">
    <source>
        <dbReference type="ARBA" id="ARBA00023002"/>
    </source>
</evidence>
<evidence type="ECO:0000256" key="3">
    <source>
        <dbReference type="ARBA" id="ARBA00010617"/>
    </source>
</evidence>
<dbReference type="Gene3D" id="3.40.50.720">
    <property type="entry name" value="NAD(P)-binding Rossmann-like Domain"/>
    <property type="match status" value="1"/>
</dbReference>
<dbReference type="InterPro" id="IPR036291">
    <property type="entry name" value="NAD(P)-bd_dom_sf"/>
</dbReference>
<dbReference type="GO" id="GO:0019433">
    <property type="term" value="P:triglyceride catabolic process"/>
    <property type="evidence" value="ECO:0007669"/>
    <property type="project" value="TreeGrafter"/>
</dbReference>
<dbReference type="PRINTS" id="PR00465">
    <property type="entry name" value="EP450IV"/>
</dbReference>
<dbReference type="OrthoDB" id="5537893at2759"/>
<evidence type="ECO:0000256" key="4">
    <source>
        <dbReference type="ARBA" id="ARBA00022723"/>
    </source>
</evidence>
<dbReference type="GO" id="GO:0016705">
    <property type="term" value="F:oxidoreductase activity, acting on paired donors, with incorporation or reduction of molecular oxygen"/>
    <property type="evidence" value="ECO:0007669"/>
    <property type="project" value="InterPro"/>
</dbReference>
<dbReference type="GO" id="GO:0005506">
    <property type="term" value="F:iron ion binding"/>
    <property type="evidence" value="ECO:0007669"/>
    <property type="project" value="InterPro"/>
</dbReference>
<dbReference type="SUPFAM" id="SSF51735">
    <property type="entry name" value="NAD(P)-binding Rossmann-fold domains"/>
    <property type="match status" value="1"/>
</dbReference>
<keyword evidence="8" id="KW-0472">Membrane</keyword>
<comment type="caution">
    <text evidence="9">The sequence shown here is derived from an EMBL/GenBank/DDBJ whole genome shotgun (WGS) entry which is preliminary data.</text>
</comment>
<dbReference type="GO" id="GO:0005811">
    <property type="term" value="C:lipid droplet"/>
    <property type="evidence" value="ECO:0007669"/>
    <property type="project" value="TreeGrafter"/>
</dbReference>
<dbReference type="Gene3D" id="1.10.630.10">
    <property type="entry name" value="Cytochrome P450"/>
    <property type="match status" value="1"/>
</dbReference>
<keyword evidence="7" id="KW-0349">Heme</keyword>
<evidence type="ECO:0000313" key="9">
    <source>
        <dbReference type="EMBL" id="KAF4302287.1"/>
    </source>
</evidence>
<evidence type="ECO:0000256" key="6">
    <source>
        <dbReference type="ARBA" id="ARBA00023004"/>
    </source>
</evidence>
<keyword evidence="4 7" id="KW-0479">Metal-binding</keyword>
<dbReference type="PROSITE" id="PS00086">
    <property type="entry name" value="CYTOCHROME_P450"/>
    <property type="match status" value="1"/>
</dbReference>
<dbReference type="AlphaFoldDB" id="A0A8H4IKY0"/>
<dbReference type="InterPro" id="IPR017972">
    <property type="entry name" value="Cyt_P450_CS"/>
</dbReference>
<dbReference type="GO" id="GO:0000140">
    <property type="term" value="F:acylglycerone-phosphate reductase (NADP+) activity"/>
    <property type="evidence" value="ECO:0007669"/>
    <property type="project" value="TreeGrafter"/>
</dbReference>
<keyword evidence="5" id="KW-0560">Oxidoreductase</keyword>
<organism evidence="9 10">
    <name type="scientific">Botryosphaeria dothidea</name>
    <dbReference type="NCBI Taxonomy" id="55169"/>
    <lineage>
        <taxon>Eukaryota</taxon>
        <taxon>Fungi</taxon>
        <taxon>Dikarya</taxon>
        <taxon>Ascomycota</taxon>
        <taxon>Pezizomycotina</taxon>
        <taxon>Dothideomycetes</taxon>
        <taxon>Dothideomycetes incertae sedis</taxon>
        <taxon>Botryosphaeriales</taxon>
        <taxon>Botryosphaeriaceae</taxon>
        <taxon>Botryosphaeria</taxon>
    </lineage>
</organism>
<comment type="similarity">
    <text evidence="2">Belongs to the short-chain dehydrogenases/reductases (SDR) family.</text>
</comment>
<reference evidence="9" key="1">
    <citation type="submission" date="2020-04" db="EMBL/GenBank/DDBJ databases">
        <title>Genome Assembly and Annotation of Botryosphaeria dothidea sdau 11-99, a Latent Pathogen of Apple Fruit Ring Rot in China.</title>
        <authorList>
            <person name="Yu C."/>
            <person name="Diao Y."/>
            <person name="Lu Q."/>
            <person name="Zhao J."/>
            <person name="Cui S."/>
            <person name="Peng C."/>
            <person name="He B."/>
            <person name="Liu H."/>
        </authorList>
    </citation>
    <scope>NUCLEOTIDE SEQUENCE [LARGE SCALE GENOMIC DNA]</scope>
    <source>
        <strain evidence="9">Sdau11-99</strain>
    </source>
</reference>
<gene>
    <name evidence="9" type="ORF">GTA08_BOTSDO10475</name>
</gene>
<keyword evidence="8" id="KW-0812">Transmembrane</keyword>
<dbReference type="PRINTS" id="PR00385">
    <property type="entry name" value="P450"/>
</dbReference>